<gene>
    <name evidence="1" type="ORF">NC99_31000</name>
</gene>
<reference evidence="2" key="1">
    <citation type="submission" date="2015-07" db="EMBL/GenBank/DDBJ databases">
        <title>Genome sequencing of Sunxiuqinia dokdonensis strain SK.</title>
        <authorList>
            <person name="Ahn S."/>
            <person name="Kim B.-C."/>
        </authorList>
    </citation>
    <scope>NUCLEOTIDE SEQUENCE [LARGE SCALE GENOMIC DNA]</scope>
    <source>
        <strain evidence="2">SK</strain>
    </source>
</reference>
<dbReference type="EMBL" id="LGIA01000171">
    <property type="protein sequence ID" value="KOH44107.1"/>
    <property type="molecule type" value="Genomic_DNA"/>
</dbReference>
<protein>
    <submittedName>
        <fullName evidence="1">Uncharacterized protein</fullName>
    </submittedName>
</protein>
<proteinExistence type="predicted"/>
<evidence type="ECO:0000313" key="1">
    <source>
        <dbReference type="EMBL" id="KOH44107.1"/>
    </source>
</evidence>
<organism evidence="1 2">
    <name type="scientific">Sunxiuqinia dokdonensis</name>
    <dbReference type="NCBI Taxonomy" id="1409788"/>
    <lineage>
        <taxon>Bacteria</taxon>
        <taxon>Pseudomonadati</taxon>
        <taxon>Bacteroidota</taxon>
        <taxon>Bacteroidia</taxon>
        <taxon>Marinilabiliales</taxon>
        <taxon>Prolixibacteraceae</taxon>
        <taxon>Sunxiuqinia</taxon>
    </lineage>
</organism>
<keyword evidence="2" id="KW-1185">Reference proteome</keyword>
<evidence type="ECO:0000313" key="2">
    <source>
        <dbReference type="Proteomes" id="UP000036958"/>
    </source>
</evidence>
<dbReference type="Proteomes" id="UP000036958">
    <property type="component" value="Unassembled WGS sequence"/>
</dbReference>
<sequence length="46" mass="5245">MSLAKILLLTKSPSFPEYSGKEGVLPVYREGGGWEYFFFINLVAWC</sequence>
<comment type="caution">
    <text evidence="1">The sequence shown here is derived from an EMBL/GenBank/DDBJ whole genome shotgun (WGS) entry which is preliminary data.</text>
</comment>
<dbReference type="AlphaFoldDB" id="A0A0L8V7C6"/>
<name>A0A0L8V7C6_9BACT</name>
<accession>A0A0L8V7C6</accession>